<dbReference type="Proteomes" id="UP000231987">
    <property type="component" value="Unassembled WGS sequence"/>
</dbReference>
<name>A0A2J0YXQ1_RHIML</name>
<comment type="caution">
    <text evidence="1">The sequence shown here is derived from an EMBL/GenBank/DDBJ whole genome shotgun (WGS) entry which is preliminary data.</text>
</comment>
<dbReference type="EMBL" id="NJGD01000012">
    <property type="protein sequence ID" value="PJR13059.1"/>
    <property type="molecule type" value="Genomic_DNA"/>
</dbReference>
<reference evidence="1 2" key="1">
    <citation type="submission" date="2017-06" db="EMBL/GenBank/DDBJ databases">
        <title>Ensifer strains isolated from leguminous trees and herbs display diverse denitrification phenotypes with some acting as strong N2O sinks.</title>
        <authorList>
            <person name="Woliy K."/>
            <person name="Mania D."/>
            <person name="Bakken L.R."/>
            <person name="Frostegard A."/>
        </authorList>
    </citation>
    <scope>NUCLEOTIDE SEQUENCE [LARGE SCALE GENOMIC DNA]</scope>
    <source>
        <strain evidence="1 2">AC50a</strain>
    </source>
</reference>
<gene>
    <name evidence="1" type="ORF">CEJ86_23485</name>
</gene>
<evidence type="ECO:0000313" key="1">
    <source>
        <dbReference type="EMBL" id="PJR13059.1"/>
    </source>
</evidence>
<protein>
    <submittedName>
        <fullName evidence="1">Uncharacterized protein</fullName>
    </submittedName>
</protein>
<proteinExistence type="predicted"/>
<dbReference type="RefSeq" id="WP_100673663.1">
    <property type="nucleotide sequence ID" value="NZ_NJGD01000012.1"/>
</dbReference>
<sequence length="190" mass="20553">MADSDNSRTLSTVTRGDILSFIAASLPTIADFATTKALPSDRCNDDPALAVWQQWCKAWQHLSESSLRQQQLERALFSAVLPPPLEQAAGSRAYDDALEAEDRASVAEDEAAKALWRTPARSLAGATAKLHAAITKWQPSPTSQEDPWPQIRSVIADLLKIDIASVASAPNRLSAPEFQPESPGMVQPHA</sequence>
<accession>A0A2J0YXQ1</accession>
<evidence type="ECO:0000313" key="2">
    <source>
        <dbReference type="Proteomes" id="UP000231987"/>
    </source>
</evidence>
<organism evidence="1 2">
    <name type="scientific">Rhizobium meliloti</name>
    <name type="common">Ensifer meliloti</name>
    <name type="synonym">Sinorhizobium meliloti</name>
    <dbReference type="NCBI Taxonomy" id="382"/>
    <lineage>
        <taxon>Bacteria</taxon>
        <taxon>Pseudomonadati</taxon>
        <taxon>Pseudomonadota</taxon>
        <taxon>Alphaproteobacteria</taxon>
        <taxon>Hyphomicrobiales</taxon>
        <taxon>Rhizobiaceae</taxon>
        <taxon>Sinorhizobium/Ensifer group</taxon>
        <taxon>Sinorhizobium</taxon>
    </lineage>
</organism>
<dbReference type="AlphaFoldDB" id="A0A2J0YXQ1"/>